<dbReference type="EMBL" id="QPID01000002">
    <property type="protein sequence ID" value="RCU51671.1"/>
    <property type="molecule type" value="Genomic_DNA"/>
</dbReference>
<dbReference type="SUPFAM" id="SSF88659">
    <property type="entry name" value="Sigma3 and sigma4 domains of RNA polymerase sigma factors"/>
    <property type="match status" value="1"/>
</dbReference>
<evidence type="ECO:0000313" key="10">
    <source>
        <dbReference type="Proteomes" id="UP000252558"/>
    </source>
</evidence>
<dbReference type="AlphaFoldDB" id="A0A368NQW9"/>
<dbReference type="Gene3D" id="1.10.1740.10">
    <property type="match status" value="1"/>
</dbReference>
<name>A0A368NQW9_9GAMM</name>
<dbReference type="Pfam" id="PF04542">
    <property type="entry name" value="Sigma70_r2"/>
    <property type="match status" value="1"/>
</dbReference>
<dbReference type="PANTHER" id="PTHR43133:SF46">
    <property type="entry name" value="RNA POLYMERASE SIGMA-70 FACTOR ECF SUBFAMILY"/>
    <property type="match status" value="1"/>
</dbReference>
<evidence type="ECO:0000256" key="1">
    <source>
        <dbReference type="ARBA" id="ARBA00010641"/>
    </source>
</evidence>
<evidence type="ECO:0000256" key="4">
    <source>
        <dbReference type="ARBA" id="ARBA00023125"/>
    </source>
</evidence>
<dbReference type="InterPro" id="IPR013324">
    <property type="entry name" value="RNA_pol_sigma_r3/r4-like"/>
</dbReference>
<dbReference type="InterPro" id="IPR036388">
    <property type="entry name" value="WH-like_DNA-bd_sf"/>
</dbReference>
<dbReference type="InterPro" id="IPR007627">
    <property type="entry name" value="RNA_pol_sigma70_r2"/>
</dbReference>
<keyword evidence="5 6" id="KW-0804">Transcription</keyword>
<accession>A0A368NQW9</accession>
<dbReference type="SUPFAM" id="SSF88946">
    <property type="entry name" value="Sigma2 domain of RNA polymerase sigma factors"/>
    <property type="match status" value="1"/>
</dbReference>
<dbReference type="InterPro" id="IPR039425">
    <property type="entry name" value="RNA_pol_sigma-70-like"/>
</dbReference>
<dbReference type="PROSITE" id="PS01063">
    <property type="entry name" value="SIGMA70_ECF"/>
    <property type="match status" value="1"/>
</dbReference>
<reference evidence="9 10" key="1">
    <citation type="submission" date="2018-07" db="EMBL/GenBank/DDBJ databases">
        <title>Corallincola holothuriorum sp. nov., a new facultative anaerobe isolated from sea cucumber Apostichopus japonicus.</title>
        <authorList>
            <person name="Xia H."/>
        </authorList>
    </citation>
    <scope>NUCLEOTIDE SEQUENCE [LARGE SCALE GENOMIC DNA]</scope>
    <source>
        <strain evidence="9 10">C4</strain>
    </source>
</reference>
<keyword evidence="10" id="KW-1185">Reference proteome</keyword>
<protein>
    <recommendedName>
        <fullName evidence="6">RNA polymerase sigma factor</fullName>
    </recommendedName>
</protein>
<evidence type="ECO:0000259" key="8">
    <source>
        <dbReference type="Pfam" id="PF08281"/>
    </source>
</evidence>
<gene>
    <name evidence="9" type="ORF">DU002_04150</name>
</gene>
<dbReference type="Gene3D" id="1.10.10.10">
    <property type="entry name" value="Winged helix-like DNA-binding domain superfamily/Winged helix DNA-binding domain"/>
    <property type="match status" value="1"/>
</dbReference>
<evidence type="ECO:0000259" key="7">
    <source>
        <dbReference type="Pfam" id="PF04542"/>
    </source>
</evidence>
<dbReference type="PANTHER" id="PTHR43133">
    <property type="entry name" value="RNA POLYMERASE ECF-TYPE SIGMA FACTO"/>
    <property type="match status" value="1"/>
</dbReference>
<evidence type="ECO:0000256" key="3">
    <source>
        <dbReference type="ARBA" id="ARBA00023082"/>
    </source>
</evidence>
<feature type="domain" description="RNA polymerase sigma-70 region 2" evidence="7">
    <location>
        <begin position="20"/>
        <end position="86"/>
    </location>
</feature>
<organism evidence="9 10">
    <name type="scientific">Corallincola holothuriorum</name>
    <dbReference type="NCBI Taxonomy" id="2282215"/>
    <lineage>
        <taxon>Bacteria</taxon>
        <taxon>Pseudomonadati</taxon>
        <taxon>Pseudomonadota</taxon>
        <taxon>Gammaproteobacteria</taxon>
        <taxon>Alteromonadales</taxon>
        <taxon>Psychromonadaceae</taxon>
        <taxon>Corallincola</taxon>
    </lineage>
</organism>
<comment type="caution">
    <text evidence="9">The sequence shown here is derived from an EMBL/GenBank/DDBJ whole genome shotgun (WGS) entry which is preliminary data.</text>
</comment>
<dbReference type="Pfam" id="PF08281">
    <property type="entry name" value="Sigma70_r4_2"/>
    <property type="match status" value="1"/>
</dbReference>
<proteinExistence type="inferred from homology"/>
<dbReference type="InterPro" id="IPR013249">
    <property type="entry name" value="RNA_pol_sigma70_r4_t2"/>
</dbReference>
<keyword evidence="4 6" id="KW-0238">DNA-binding</keyword>
<comment type="similarity">
    <text evidence="1 6">Belongs to the sigma-70 factor family. ECF subfamily.</text>
</comment>
<dbReference type="InterPro" id="IPR013325">
    <property type="entry name" value="RNA_pol_sigma_r2"/>
</dbReference>
<evidence type="ECO:0000256" key="6">
    <source>
        <dbReference type="RuleBase" id="RU000716"/>
    </source>
</evidence>
<keyword evidence="3 6" id="KW-0731">Sigma factor</keyword>
<dbReference type="InterPro" id="IPR000838">
    <property type="entry name" value="RNA_pol_sigma70_ECF_CS"/>
</dbReference>
<keyword evidence="2 6" id="KW-0805">Transcription regulation</keyword>
<dbReference type="GO" id="GO:0006352">
    <property type="term" value="P:DNA-templated transcription initiation"/>
    <property type="evidence" value="ECO:0007669"/>
    <property type="project" value="InterPro"/>
</dbReference>
<dbReference type="OrthoDB" id="9780326at2"/>
<feature type="domain" description="RNA polymerase sigma factor 70 region 4 type 2" evidence="8">
    <location>
        <begin position="111"/>
        <end position="163"/>
    </location>
</feature>
<dbReference type="GO" id="GO:0016987">
    <property type="term" value="F:sigma factor activity"/>
    <property type="evidence" value="ECO:0007669"/>
    <property type="project" value="UniProtKB-KW"/>
</dbReference>
<evidence type="ECO:0000256" key="2">
    <source>
        <dbReference type="ARBA" id="ARBA00023015"/>
    </source>
</evidence>
<evidence type="ECO:0000313" key="9">
    <source>
        <dbReference type="EMBL" id="RCU51671.1"/>
    </source>
</evidence>
<dbReference type="RefSeq" id="WP_114337100.1">
    <property type="nucleotide sequence ID" value="NZ_QPID01000002.1"/>
</dbReference>
<dbReference type="InterPro" id="IPR014284">
    <property type="entry name" value="RNA_pol_sigma-70_dom"/>
</dbReference>
<evidence type="ECO:0000256" key="5">
    <source>
        <dbReference type="ARBA" id="ARBA00023163"/>
    </source>
</evidence>
<dbReference type="GO" id="GO:0003677">
    <property type="term" value="F:DNA binding"/>
    <property type="evidence" value="ECO:0007669"/>
    <property type="project" value="UniProtKB-KW"/>
</dbReference>
<sequence>MREPLVQQAQHGDKAAFKALYDDNVGRVYALALRMLGNRSQAEDVTQEVFISAWKQLAHFRGESKFSTWLYSIATARISDHCRKHKNWHLVGELHEGEFNRGNDPQNHLTLALDQAIQRLPAQARSVFVLYAIEGFGHRQVGEMLEIAEGSSKAQFHRARQLLKEWLKDE</sequence>
<dbReference type="Proteomes" id="UP000252558">
    <property type="component" value="Unassembled WGS sequence"/>
</dbReference>
<dbReference type="NCBIfam" id="TIGR02937">
    <property type="entry name" value="sigma70-ECF"/>
    <property type="match status" value="1"/>
</dbReference>